<dbReference type="EMBL" id="JAVRHK010000004">
    <property type="protein sequence ID" value="MDT0676370.1"/>
    <property type="molecule type" value="Genomic_DNA"/>
</dbReference>
<keyword evidence="3" id="KW-1185">Reference proteome</keyword>
<dbReference type="Proteomes" id="UP001262582">
    <property type="component" value="Unassembled WGS sequence"/>
</dbReference>
<evidence type="ECO:0000313" key="3">
    <source>
        <dbReference type="Proteomes" id="UP001262582"/>
    </source>
</evidence>
<evidence type="ECO:0000256" key="1">
    <source>
        <dbReference type="SAM" id="MobiDB-lite"/>
    </source>
</evidence>
<organism evidence="2 3">
    <name type="scientific">Autumnicola musiva</name>
    <dbReference type="NCBI Taxonomy" id="3075589"/>
    <lineage>
        <taxon>Bacteria</taxon>
        <taxon>Pseudomonadati</taxon>
        <taxon>Bacteroidota</taxon>
        <taxon>Flavobacteriia</taxon>
        <taxon>Flavobacteriales</taxon>
        <taxon>Flavobacteriaceae</taxon>
        <taxon>Autumnicola</taxon>
    </lineage>
</organism>
<feature type="compositionally biased region" description="Polar residues" evidence="1">
    <location>
        <begin position="164"/>
        <end position="178"/>
    </location>
</feature>
<feature type="compositionally biased region" description="Polar residues" evidence="1">
    <location>
        <begin position="144"/>
        <end position="156"/>
    </location>
</feature>
<protein>
    <submittedName>
        <fullName evidence="2">Uncharacterized protein</fullName>
    </submittedName>
</protein>
<feature type="region of interest" description="Disordered" evidence="1">
    <location>
        <begin position="132"/>
        <end position="234"/>
    </location>
</feature>
<reference evidence="2 3" key="1">
    <citation type="submission" date="2023-09" db="EMBL/GenBank/DDBJ databases">
        <authorList>
            <person name="Rey-Velasco X."/>
        </authorList>
    </citation>
    <scope>NUCLEOTIDE SEQUENCE [LARGE SCALE GENOMIC DNA]</scope>
    <source>
        <strain evidence="2 3">F117</strain>
    </source>
</reference>
<proteinExistence type="predicted"/>
<feature type="compositionally biased region" description="Basic and acidic residues" evidence="1">
    <location>
        <begin position="179"/>
        <end position="212"/>
    </location>
</feature>
<evidence type="ECO:0000313" key="2">
    <source>
        <dbReference type="EMBL" id="MDT0676370.1"/>
    </source>
</evidence>
<dbReference type="RefSeq" id="WP_311502717.1">
    <property type="nucleotide sequence ID" value="NZ_JAVRHK010000004.1"/>
</dbReference>
<accession>A0ABU3D4V2</accession>
<comment type="caution">
    <text evidence="2">The sequence shown here is derived from an EMBL/GenBank/DDBJ whole genome shotgun (WGS) entry which is preliminary data.</text>
</comment>
<sequence length="316" mass="36740">MKKKIEQELFSLAEKILNNKGSNNIAELKAQTLKVYEKLTLLAFTESYMEESQTLSQPEVEKVTEQPQKEQINREADRERTSYFAPDGTEYSDSDAITEPNTEKIKNIVSQMPPEADQFNTLFQNINTEEQIPKHRENPPEPQEPTQHQVQPSSKETPPRHTPPESNSPSQPHTSQPQARRESQQPSEHEAPKPEPKKEEPKEQKDDFHDFGVDYDSLPKFEPVNQNGKMQRPRSLNDRLKKGITIGLNERLSFIKHLFEGNTADYNRVLSQLNTFDSLEEAHKFIQLVVKPDYNNWEGKEEQEQRFLEKIENKFN</sequence>
<feature type="compositionally biased region" description="Basic and acidic residues" evidence="1">
    <location>
        <begin position="59"/>
        <end position="81"/>
    </location>
</feature>
<name>A0ABU3D4V2_9FLAO</name>
<gene>
    <name evidence="2" type="ORF">RM539_07225</name>
</gene>
<feature type="region of interest" description="Disordered" evidence="1">
    <location>
        <begin position="55"/>
        <end position="100"/>
    </location>
</feature>